<dbReference type="InterPro" id="IPR010994">
    <property type="entry name" value="RuvA_2-like"/>
</dbReference>
<keyword evidence="4" id="KW-0238">DNA-binding</keyword>
<keyword evidence="3" id="KW-0227">DNA damage</keyword>
<dbReference type="SUPFAM" id="SSF52980">
    <property type="entry name" value="Restriction endonuclease-like"/>
    <property type="match status" value="1"/>
</dbReference>
<dbReference type="PANTHER" id="PTHR12749">
    <property type="entry name" value="EXCISION REPAIR CROSS-COMPLEMENTING 1 ERCC1"/>
    <property type="match status" value="1"/>
</dbReference>
<dbReference type="GO" id="GO:0006312">
    <property type="term" value="P:mitotic recombination"/>
    <property type="evidence" value="ECO:0007669"/>
    <property type="project" value="TreeGrafter"/>
</dbReference>
<dbReference type="GO" id="GO:0070914">
    <property type="term" value="P:UV-damage excision repair"/>
    <property type="evidence" value="ECO:0007669"/>
    <property type="project" value="TreeGrafter"/>
</dbReference>
<dbReference type="AlphaFoldDB" id="A0AAV9IMP2"/>
<dbReference type="FunFam" id="1.10.150.20:FF:000017">
    <property type="entry name" value="DNA excision repair protein ERCC-1"/>
    <property type="match status" value="1"/>
</dbReference>
<comment type="caution">
    <text evidence="9">The sequence shown here is derived from an EMBL/GenBank/DDBJ whole genome shotgun (WGS) entry which is preliminary data.</text>
</comment>
<reference evidence="9 10" key="1">
    <citation type="submission" date="2022-07" db="EMBL/GenBank/DDBJ databases">
        <title>Genome-wide signatures of adaptation to extreme environments.</title>
        <authorList>
            <person name="Cho C.H."/>
            <person name="Yoon H.S."/>
        </authorList>
    </citation>
    <scope>NUCLEOTIDE SEQUENCE [LARGE SCALE GENOMIC DNA]</scope>
    <source>
        <strain evidence="9 10">108.79 E11</strain>
    </source>
</reference>
<dbReference type="GO" id="GO:0006302">
    <property type="term" value="P:double-strand break repair"/>
    <property type="evidence" value="ECO:0007669"/>
    <property type="project" value="UniProtKB-ARBA"/>
</dbReference>
<name>A0AAV9IMP2_9RHOD</name>
<dbReference type="InterPro" id="IPR004579">
    <property type="entry name" value="ERCC1/RAD10/SWI10"/>
</dbReference>
<dbReference type="SUPFAM" id="SSF47781">
    <property type="entry name" value="RuvA domain 2-like"/>
    <property type="match status" value="1"/>
</dbReference>
<dbReference type="Proteomes" id="UP001300502">
    <property type="component" value="Unassembled WGS sequence"/>
</dbReference>
<evidence type="ECO:0000256" key="2">
    <source>
        <dbReference type="ARBA" id="ARBA00008283"/>
    </source>
</evidence>
<dbReference type="InterPro" id="IPR011335">
    <property type="entry name" value="Restrct_endonuc-II-like"/>
</dbReference>
<dbReference type="GO" id="GO:0003684">
    <property type="term" value="F:damaged DNA binding"/>
    <property type="evidence" value="ECO:0007669"/>
    <property type="project" value="InterPro"/>
</dbReference>
<dbReference type="FunFam" id="3.40.50.10130:FF:000001">
    <property type="entry name" value="DNA excision repair protein ERCC-1"/>
    <property type="match status" value="1"/>
</dbReference>
<dbReference type="NCBIfam" id="TIGR00597">
    <property type="entry name" value="rad10"/>
    <property type="match status" value="1"/>
</dbReference>
<dbReference type="GO" id="GO:0070522">
    <property type="term" value="C:ERCC4-ERCC1 complex"/>
    <property type="evidence" value="ECO:0007669"/>
    <property type="project" value="TreeGrafter"/>
</dbReference>
<evidence type="ECO:0000256" key="1">
    <source>
        <dbReference type="ARBA" id="ARBA00004123"/>
    </source>
</evidence>
<evidence type="ECO:0000256" key="7">
    <source>
        <dbReference type="ARBA" id="ARBA00071993"/>
    </source>
</evidence>
<evidence type="ECO:0000256" key="5">
    <source>
        <dbReference type="ARBA" id="ARBA00023204"/>
    </source>
</evidence>
<evidence type="ECO:0000313" key="10">
    <source>
        <dbReference type="Proteomes" id="UP001300502"/>
    </source>
</evidence>
<comment type="subcellular location">
    <subcellularLocation>
        <location evidence="1">Nucleus</location>
    </subcellularLocation>
</comment>
<organism evidence="9 10">
    <name type="scientific">Galdieria yellowstonensis</name>
    <dbReference type="NCBI Taxonomy" id="3028027"/>
    <lineage>
        <taxon>Eukaryota</taxon>
        <taxon>Rhodophyta</taxon>
        <taxon>Bangiophyceae</taxon>
        <taxon>Galdieriales</taxon>
        <taxon>Galdieriaceae</taxon>
        <taxon>Galdieria</taxon>
    </lineage>
</organism>
<dbReference type="PANTHER" id="PTHR12749:SF0">
    <property type="entry name" value="DNA EXCISION REPAIR PROTEIN ERCC-1"/>
    <property type="match status" value="1"/>
</dbReference>
<dbReference type="GO" id="GO:0000110">
    <property type="term" value="C:nucleotide-excision repair factor 1 complex"/>
    <property type="evidence" value="ECO:0007669"/>
    <property type="project" value="TreeGrafter"/>
</dbReference>
<evidence type="ECO:0000256" key="4">
    <source>
        <dbReference type="ARBA" id="ARBA00023125"/>
    </source>
</evidence>
<sequence>MIMEPQEDPSFTQAFQFLKETEFYSVDETKEEEHSSLSSPSYSFTSKGKTDLVIAQAKAKHFIVVNQVTQKDNPLNGFIKQVLWNYGNIVPDYLLGRYTCALFLRISQHLLTPHYIYDRVKAIGKQFRLRLVICLIDVEDFELALKEITKLCVYSEFTLIVTRSEREAARYLETYFSLENKPTDVLREKTEQDYVSQVENALTSIPSINKTDAMQLISNFKTFHALVNADKKELSKCPGIGPTKVLRFKEAFQMPFRKQ</sequence>
<gene>
    <name evidence="9" type="ORF">GAYE_SCF64G6723</name>
</gene>
<dbReference type="GO" id="GO:0006289">
    <property type="term" value="P:nucleotide-excision repair"/>
    <property type="evidence" value="ECO:0007669"/>
    <property type="project" value="UniProtKB-ARBA"/>
</dbReference>
<evidence type="ECO:0000313" key="9">
    <source>
        <dbReference type="EMBL" id="KAK4528777.1"/>
    </source>
</evidence>
<dbReference type="InterPro" id="IPR047260">
    <property type="entry name" value="ERCC1-like_central_dom"/>
</dbReference>
<feature type="domain" description="ERCC1-like central" evidence="8">
    <location>
        <begin position="64"/>
        <end position="175"/>
    </location>
</feature>
<dbReference type="EMBL" id="JANCYU010000069">
    <property type="protein sequence ID" value="KAK4528777.1"/>
    <property type="molecule type" value="Genomic_DNA"/>
</dbReference>
<keyword evidence="6" id="KW-0539">Nucleus</keyword>
<dbReference type="Pfam" id="PF03834">
    <property type="entry name" value="Rad10"/>
    <property type="match status" value="1"/>
</dbReference>
<evidence type="ECO:0000256" key="3">
    <source>
        <dbReference type="ARBA" id="ARBA00022763"/>
    </source>
</evidence>
<evidence type="ECO:0000256" key="6">
    <source>
        <dbReference type="ARBA" id="ARBA00023242"/>
    </source>
</evidence>
<evidence type="ECO:0000259" key="8">
    <source>
        <dbReference type="Pfam" id="PF03834"/>
    </source>
</evidence>
<keyword evidence="5" id="KW-0234">DNA repair</keyword>
<dbReference type="Pfam" id="PF14520">
    <property type="entry name" value="HHH_5"/>
    <property type="match status" value="1"/>
</dbReference>
<dbReference type="Gene3D" id="1.10.150.20">
    <property type="entry name" value="5' to 3' exonuclease, C-terminal subdomain"/>
    <property type="match status" value="1"/>
</dbReference>
<proteinExistence type="inferred from homology"/>
<protein>
    <recommendedName>
        <fullName evidence="7">DNA excision repair protein ERCC-1</fullName>
    </recommendedName>
</protein>
<dbReference type="Gene3D" id="3.40.50.10130">
    <property type="match status" value="1"/>
</dbReference>
<accession>A0AAV9IMP2</accession>
<dbReference type="CDD" id="cd22325">
    <property type="entry name" value="ERCC1_C-like"/>
    <property type="match status" value="1"/>
</dbReference>
<comment type="similarity">
    <text evidence="2">Belongs to the ERCC1/RAD10/SWI10 family.</text>
</comment>
<keyword evidence="10" id="KW-1185">Reference proteome</keyword>
<dbReference type="GO" id="GO:0003697">
    <property type="term" value="F:single-stranded DNA binding"/>
    <property type="evidence" value="ECO:0007669"/>
    <property type="project" value="TreeGrafter"/>
</dbReference>